<dbReference type="Proteomes" id="UP000078546">
    <property type="component" value="Unassembled WGS sequence"/>
</dbReference>
<evidence type="ECO:0000313" key="3">
    <source>
        <dbReference type="Proteomes" id="UP000078546"/>
    </source>
</evidence>
<evidence type="ECO:0000313" key="4">
    <source>
        <dbReference type="Proteomes" id="UP000078560"/>
    </source>
</evidence>
<name>A0A1A8VHW7_PLAOA</name>
<dbReference type="EMBL" id="FLQV01000043">
    <property type="protein sequence ID" value="SBS80607.1"/>
    <property type="molecule type" value="Genomic_DNA"/>
</dbReference>
<dbReference type="AlphaFoldDB" id="A0A1A8VHW7"/>
<accession>A0A1A8VHW7</accession>
<evidence type="ECO:0000313" key="2">
    <source>
        <dbReference type="EMBL" id="SBS80607.1"/>
    </source>
</evidence>
<reference evidence="3 4" key="2">
    <citation type="submission" date="2016-05" db="EMBL/GenBank/DDBJ databases">
        <authorList>
            <person name="Naeem Raeece"/>
        </authorList>
    </citation>
    <scope>NUCLEOTIDE SEQUENCE [LARGE SCALE GENOMIC DNA]</scope>
</reference>
<reference evidence="1" key="1">
    <citation type="submission" date="2016-05" db="EMBL/GenBank/DDBJ databases">
        <authorList>
            <person name="Lavstsen T."/>
            <person name="Jespersen J.S."/>
        </authorList>
    </citation>
    <scope>NUCLEOTIDE SEQUENCE [LARGE SCALE GENOMIC DNA]</scope>
</reference>
<protein>
    <submittedName>
        <fullName evidence="1">Uncharacterized protein</fullName>
    </submittedName>
</protein>
<evidence type="ECO:0000313" key="1">
    <source>
        <dbReference type="EMBL" id="SBS80015.1"/>
    </source>
</evidence>
<dbReference type="EMBL" id="FLQU01000025">
    <property type="protein sequence ID" value="SBS80015.1"/>
    <property type="molecule type" value="Genomic_DNA"/>
</dbReference>
<sequence>MLLALVTTEEYEWVQSIPMSDTFFLKIEMSYITPFLQMQLKVHLTIHDQWIRYLGEGCHETPFYAQSLNVVV</sequence>
<proteinExistence type="predicted"/>
<organism evidence="1 4">
    <name type="scientific">Plasmodium ovale curtisi</name>
    <dbReference type="NCBI Taxonomy" id="864141"/>
    <lineage>
        <taxon>Eukaryota</taxon>
        <taxon>Sar</taxon>
        <taxon>Alveolata</taxon>
        <taxon>Apicomplexa</taxon>
        <taxon>Aconoidasida</taxon>
        <taxon>Haemosporida</taxon>
        <taxon>Plasmodiidae</taxon>
        <taxon>Plasmodium</taxon>
        <taxon>Plasmodium (Plasmodium)</taxon>
    </lineage>
</organism>
<gene>
    <name evidence="2" type="ORF">POVCU1_001900</name>
    <name evidence="1" type="ORF">POVCU2_0002090</name>
</gene>
<dbReference type="Proteomes" id="UP000078560">
    <property type="component" value="Unassembled WGS sequence"/>
</dbReference>